<accession>A0A087TXT6</accession>
<comment type="subcellular location">
    <subcellularLocation>
        <location evidence="1">Cytoplasm</location>
        <location evidence="1">Cytoskeleton</location>
        <location evidence="1">Cilium axoneme</location>
    </subcellularLocation>
</comment>
<evidence type="ECO:0000313" key="10">
    <source>
        <dbReference type="EMBL" id="KFM69925.1"/>
    </source>
</evidence>
<evidence type="ECO:0000256" key="5">
    <source>
        <dbReference type="ARBA" id="ARBA00022794"/>
    </source>
</evidence>
<evidence type="ECO:0000256" key="7">
    <source>
        <dbReference type="ARBA" id="ARBA00023212"/>
    </source>
</evidence>
<keyword evidence="7" id="KW-0206">Cytoskeleton</keyword>
<dbReference type="InterPro" id="IPR021897">
    <property type="entry name" value="FAP206"/>
</dbReference>
<protein>
    <recommendedName>
        <fullName evidence="3">Cilia- and flagella-associated protein 206</fullName>
    </recommendedName>
</protein>
<keyword evidence="8" id="KW-0966">Cell projection</keyword>
<dbReference type="GO" id="GO:0005930">
    <property type="term" value="C:axoneme"/>
    <property type="evidence" value="ECO:0007669"/>
    <property type="project" value="UniProtKB-SubCell"/>
</dbReference>
<proteinExistence type="inferred from homology"/>
<keyword evidence="11" id="KW-1185">Reference proteome</keyword>
<organism evidence="10 11">
    <name type="scientific">Stegodyphus mimosarum</name>
    <name type="common">African social velvet spider</name>
    <dbReference type="NCBI Taxonomy" id="407821"/>
    <lineage>
        <taxon>Eukaryota</taxon>
        <taxon>Metazoa</taxon>
        <taxon>Ecdysozoa</taxon>
        <taxon>Arthropoda</taxon>
        <taxon>Chelicerata</taxon>
        <taxon>Arachnida</taxon>
        <taxon>Araneae</taxon>
        <taxon>Araneomorphae</taxon>
        <taxon>Entelegynae</taxon>
        <taxon>Eresoidea</taxon>
        <taxon>Eresidae</taxon>
        <taxon>Stegodyphus</taxon>
    </lineage>
</organism>
<comment type="function">
    <text evidence="9">Essential for sperm motility and is involved in the regulation of the beating frequency of motile cilia on the epithelial cells of the respiratory tract. Required for the establishment of radial spokes in sperm flagella.</text>
</comment>
<keyword evidence="5" id="KW-0970">Cilium biogenesis/degradation</keyword>
<comment type="similarity">
    <text evidence="2">Belongs to the CFAP206 family.</text>
</comment>
<dbReference type="GO" id="GO:0030030">
    <property type="term" value="P:cell projection organization"/>
    <property type="evidence" value="ECO:0007669"/>
    <property type="project" value="UniProtKB-KW"/>
</dbReference>
<evidence type="ECO:0000256" key="1">
    <source>
        <dbReference type="ARBA" id="ARBA00004430"/>
    </source>
</evidence>
<evidence type="ECO:0000256" key="9">
    <source>
        <dbReference type="ARBA" id="ARBA00045321"/>
    </source>
</evidence>
<reference evidence="10 11" key="1">
    <citation type="submission" date="2013-11" db="EMBL/GenBank/DDBJ databases">
        <title>Genome sequencing of Stegodyphus mimosarum.</title>
        <authorList>
            <person name="Bechsgaard J."/>
        </authorList>
    </citation>
    <scope>NUCLEOTIDE SEQUENCE [LARGE SCALE GENOMIC DNA]</scope>
</reference>
<dbReference type="GO" id="GO:0036064">
    <property type="term" value="C:ciliary basal body"/>
    <property type="evidence" value="ECO:0007669"/>
    <property type="project" value="TreeGrafter"/>
</dbReference>
<dbReference type="EMBL" id="KK117242">
    <property type="protein sequence ID" value="KFM69925.1"/>
    <property type="molecule type" value="Genomic_DNA"/>
</dbReference>
<feature type="non-terminal residue" evidence="10">
    <location>
        <position position="114"/>
    </location>
</feature>
<dbReference type="PANTHER" id="PTHR21442">
    <property type="entry name" value="CILIA- AND FLAGELLA-ASSOCIATED PROTEIN 206"/>
    <property type="match status" value="1"/>
</dbReference>
<evidence type="ECO:0000256" key="6">
    <source>
        <dbReference type="ARBA" id="ARBA00023069"/>
    </source>
</evidence>
<dbReference type="GO" id="GO:0003356">
    <property type="term" value="P:regulation of cilium beat frequency"/>
    <property type="evidence" value="ECO:0007669"/>
    <property type="project" value="TreeGrafter"/>
</dbReference>
<evidence type="ECO:0000313" key="11">
    <source>
        <dbReference type="Proteomes" id="UP000054359"/>
    </source>
</evidence>
<sequence length="114" mass="13532">MYNGLCYGFSSEEAMESFKGNPNECIAATRNYMMIMPEFIITLRMEAYFQLPIINYIKFFQVTPIFISDCSVQTILHPIETNIDYTYNWNQWNLRKQAIKYADLVNRRTRSTQT</sequence>
<dbReference type="AlphaFoldDB" id="A0A087TXT6"/>
<dbReference type="OMA" id="MIMPEFI"/>
<keyword evidence="4" id="KW-0963">Cytoplasm</keyword>
<dbReference type="Proteomes" id="UP000054359">
    <property type="component" value="Unassembled WGS sequence"/>
</dbReference>
<dbReference type="PANTHER" id="PTHR21442:SF0">
    <property type="entry name" value="CILIA- AND FLAGELLA-ASSOCIATED PROTEIN 206"/>
    <property type="match status" value="1"/>
</dbReference>
<evidence type="ECO:0000256" key="8">
    <source>
        <dbReference type="ARBA" id="ARBA00023273"/>
    </source>
</evidence>
<dbReference type="STRING" id="407821.A0A087TXT6"/>
<evidence type="ECO:0000256" key="3">
    <source>
        <dbReference type="ARBA" id="ARBA00021602"/>
    </source>
</evidence>
<gene>
    <name evidence="10" type="ORF">X975_04705</name>
</gene>
<evidence type="ECO:0000256" key="4">
    <source>
        <dbReference type="ARBA" id="ARBA00022490"/>
    </source>
</evidence>
<keyword evidence="6" id="KW-0969">Cilium</keyword>
<evidence type="ECO:0000256" key="2">
    <source>
        <dbReference type="ARBA" id="ARBA00010500"/>
    </source>
</evidence>
<name>A0A087TXT6_STEMI</name>
<dbReference type="OrthoDB" id="10251073at2759"/>